<reference evidence="3" key="1">
    <citation type="submission" date="2022-11" db="UniProtKB">
        <authorList>
            <consortium name="WormBaseParasite"/>
        </authorList>
    </citation>
    <scope>IDENTIFICATION</scope>
</reference>
<name>A0A914VCP6_9BILA</name>
<dbReference type="AlphaFoldDB" id="A0A914VCP6"/>
<proteinExistence type="predicted"/>
<dbReference type="Pfam" id="PF06172">
    <property type="entry name" value="Cupin_5"/>
    <property type="match status" value="1"/>
</dbReference>
<dbReference type="InterPro" id="IPR011051">
    <property type="entry name" value="RmlC_Cupin_sf"/>
</dbReference>
<sequence>MATYLPKNAEALELYKKLQLAAHPECTGWFVEVYRSSLPVLRSEETRTALSSIHFLHDGARPGHWRELKSDELFVWQQGSSLQISIISPDGHLKELVIGNILTDSRAHEYQVAMPANHVFASRVLDSSSYTLTACVVAPAWTMDDFKSCDEAEMLARFPQHAEVIKSYF</sequence>
<dbReference type="Proteomes" id="UP000887566">
    <property type="component" value="Unplaced"/>
</dbReference>
<evidence type="ECO:0000259" key="1">
    <source>
        <dbReference type="Pfam" id="PF06172"/>
    </source>
</evidence>
<dbReference type="PANTHER" id="PTHR33387:SF3">
    <property type="entry name" value="DUF985 DOMAIN-CONTAINING PROTEIN"/>
    <property type="match status" value="1"/>
</dbReference>
<dbReference type="WBParaSite" id="PSAMB.scaffold171size69667.g2880.t1">
    <property type="protein sequence ID" value="PSAMB.scaffold171size69667.g2880.t1"/>
    <property type="gene ID" value="PSAMB.scaffold171size69667.g2880"/>
</dbReference>
<evidence type="ECO:0000313" key="3">
    <source>
        <dbReference type="WBParaSite" id="PSAMB.scaffold171size69667.g2880.t1"/>
    </source>
</evidence>
<dbReference type="PANTHER" id="PTHR33387">
    <property type="entry name" value="RMLC-LIKE JELLY ROLL FOLD PROTEIN"/>
    <property type="match status" value="1"/>
</dbReference>
<dbReference type="InterPro" id="IPR039935">
    <property type="entry name" value="YML079W-like"/>
</dbReference>
<protein>
    <submittedName>
        <fullName evidence="3">DUF985 domain-containing protein</fullName>
    </submittedName>
</protein>
<dbReference type="Gene3D" id="2.60.120.10">
    <property type="entry name" value="Jelly Rolls"/>
    <property type="match status" value="1"/>
</dbReference>
<dbReference type="CDD" id="cd06121">
    <property type="entry name" value="cupin_YML079wp"/>
    <property type="match status" value="1"/>
</dbReference>
<feature type="domain" description="DUF985" evidence="1">
    <location>
        <begin position="14"/>
        <end position="147"/>
    </location>
</feature>
<dbReference type="InterPro" id="IPR014710">
    <property type="entry name" value="RmlC-like_jellyroll"/>
</dbReference>
<accession>A0A914VCP6</accession>
<evidence type="ECO:0000313" key="2">
    <source>
        <dbReference type="Proteomes" id="UP000887566"/>
    </source>
</evidence>
<keyword evidence="2" id="KW-1185">Reference proteome</keyword>
<dbReference type="InterPro" id="IPR009327">
    <property type="entry name" value="Cupin_DUF985"/>
</dbReference>
<organism evidence="2 3">
    <name type="scientific">Plectus sambesii</name>
    <dbReference type="NCBI Taxonomy" id="2011161"/>
    <lineage>
        <taxon>Eukaryota</taxon>
        <taxon>Metazoa</taxon>
        <taxon>Ecdysozoa</taxon>
        <taxon>Nematoda</taxon>
        <taxon>Chromadorea</taxon>
        <taxon>Plectida</taxon>
        <taxon>Plectina</taxon>
        <taxon>Plectoidea</taxon>
        <taxon>Plectidae</taxon>
        <taxon>Plectus</taxon>
    </lineage>
</organism>
<dbReference type="SUPFAM" id="SSF51182">
    <property type="entry name" value="RmlC-like cupins"/>
    <property type="match status" value="1"/>
</dbReference>